<dbReference type="InterPro" id="IPR050401">
    <property type="entry name" value="Cyclic_nucleotide_synthase"/>
</dbReference>
<evidence type="ECO:0000256" key="14">
    <source>
        <dbReference type="RuleBase" id="RU000405"/>
    </source>
</evidence>
<protein>
    <recommendedName>
        <fullName evidence="3 15">Guanylate cyclase</fullName>
        <ecNumber evidence="3 15">4.6.1.2</ecNumber>
    </recommendedName>
</protein>
<evidence type="ECO:0000256" key="1">
    <source>
        <dbReference type="ARBA" id="ARBA00001436"/>
    </source>
</evidence>
<dbReference type="InParanoid" id="A0A482XQ56"/>
<keyword evidence="19" id="KW-1185">Reference proteome</keyword>
<dbReference type="GO" id="GO:0004672">
    <property type="term" value="F:protein kinase activity"/>
    <property type="evidence" value="ECO:0007669"/>
    <property type="project" value="InterPro"/>
</dbReference>
<dbReference type="GO" id="GO:0005525">
    <property type="term" value="F:GTP binding"/>
    <property type="evidence" value="ECO:0007669"/>
    <property type="project" value="UniProtKB-KW"/>
</dbReference>
<dbReference type="STRING" id="195883.A0A482XQ56"/>
<keyword evidence="12 14" id="KW-0456">Lyase</keyword>
<dbReference type="SMR" id="A0A482XQ56"/>
<dbReference type="GO" id="GO:0007168">
    <property type="term" value="P:receptor guanylyl cyclase signaling pathway"/>
    <property type="evidence" value="ECO:0007669"/>
    <property type="project" value="TreeGrafter"/>
</dbReference>
<feature type="domain" description="Guanylate cyclase" evidence="17">
    <location>
        <begin position="885"/>
        <end position="1015"/>
    </location>
</feature>
<dbReference type="Pfam" id="PF00211">
    <property type="entry name" value="Guanylate_cyc"/>
    <property type="match status" value="1"/>
</dbReference>
<evidence type="ECO:0000256" key="5">
    <source>
        <dbReference type="ARBA" id="ARBA00022729"/>
    </source>
</evidence>
<keyword evidence="7" id="KW-1133">Transmembrane helix</keyword>
<evidence type="ECO:0000256" key="2">
    <source>
        <dbReference type="ARBA" id="ARBA00004251"/>
    </source>
</evidence>
<evidence type="ECO:0000256" key="15">
    <source>
        <dbReference type="RuleBase" id="RU003431"/>
    </source>
</evidence>
<dbReference type="OrthoDB" id="1890790at2759"/>
<dbReference type="AlphaFoldDB" id="A0A482XQ56"/>
<evidence type="ECO:0000256" key="4">
    <source>
        <dbReference type="ARBA" id="ARBA00022692"/>
    </source>
</evidence>
<dbReference type="CDD" id="cd07302">
    <property type="entry name" value="CHD"/>
    <property type="match status" value="1"/>
</dbReference>
<dbReference type="EC" id="4.6.1.2" evidence="3 15"/>
<dbReference type="SUPFAM" id="SSF56112">
    <property type="entry name" value="Protein kinase-like (PK-like)"/>
    <property type="match status" value="1"/>
</dbReference>
<dbReference type="InterPro" id="IPR011009">
    <property type="entry name" value="Kinase-like_dom_sf"/>
</dbReference>
<dbReference type="InterPro" id="IPR011645">
    <property type="entry name" value="HNOB_dom_associated"/>
</dbReference>
<comment type="catalytic activity">
    <reaction evidence="1 15">
        <text>GTP = 3',5'-cyclic GMP + diphosphate</text>
        <dbReference type="Rhea" id="RHEA:13665"/>
        <dbReference type="ChEBI" id="CHEBI:33019"/>
        <dbReference type="ChEBI" id="CHEBI:37565"/>
        <dbReference type="ChEBI" id="CHEBI:57746"/>
        <dbReference type="EC" id="4.6.1.2"/>
    </reaction>
</comment>
<dbReference type="Pfam" id="PF07701">
    <property type="entry name" value="HNOBA"/>
    <property type="match status" value="1"/>
</dbReference>
<comment type="subcellular location">
    <subcellularLocation>
        <location evidence="2">Cell membrane</location>
        <topology evidence="2">Single-pass type I membrane protein</topology>
    </subcellularLocation>
</comment>
<evidence type="ECO:0000313" key="18">
    <source>
        <dbReference type="EMBL" id="RZF48275.1"/>
    </source>
</evidence>
<dbReference type="InterPro" id="IPR001245">
    <property type="entry name" value="Ser-Thr/Tyr_kinase_cat_dom"/>
</dbReference>
<dbReference type="PROSITE" id="PS50125">
    <property type="entry name" value="GUANYLATE_CYCLASE_2"/>
    <property type="match status" value="1"/>
</dbReference>
<dbReference type="Pfam" id="PF07714">
    <property type="entry name" value="PK_Tyr_Ser-Thr"/>
    <property type="match status" value="1"/>
</dbReference>
<dbReference type="SUPFAM" id="SSF55073">
    <property type="entry name" value="Nucleotide cyclase"/>
    <property type="match status" value="1"/>
</dbReference>
<accession>A0A482XQ56</accession>
<evidence type="ECO:0000256" key="9">
    <source>
        <dbReference type="ARBA" id="ARBA00023136"/>
    </source>
</evidence>
<dbReference type="FunFam" id="3.30.70.1230:FF:000019">
    <property type="entry name" value="Guanylate cyclase"/>
    <property type="match status" value="1"/>
</dbReference>
<proteinExistence type="inferred from homology"/>
<sequence>MSILIIFPDSNGYSSFFYEYLTNASNHNFEESVTIGFLGAYGDTQVVLGALPLAVAAVNSDAALLPGRRLAFVAADIGSTRGRKRSWFAANAIRAMTEMRDTGTVAFIGPDDTCSAEALVAAAWNLPMISYKCADKVVSDKKVYFTFARTLPPSTKVSKSVVALLQAFEWKKFVVVAGRIPAWGPQIKDAIKDLAVQYGLEVTGVYEFGKSKNYIPKYIAEMEKIVIATYQSTRVYVFVGEHIALVDFVLCLQRQHLLDLGEYIVISVDDEIYDPEHKSNIIQRRYLDPFIGITKDNLHSFRSVLKLTPSHPRNPHYKDLWETMRNFSAQEPFLVPYHEGIFDTIQIPIHAAHLYDAVMIYARALTEIFKDGEDPRNGSAIVKRILNRSYDSVQGHTVYIDENGDAEGNFSVVTLLDDKEVNGSVRMSMQPVGYFQFKPNTSELPEFKYYDEKRIQWVGGKQPLAEPICGFTGRSCIKPRWKMDLTVLTVGFFLTIAIAACLKHYRYEQKLACLLWKIDIKDVSIIPTTETIPSAKTSMVSTKLVQVCRQSVVHSLVPELSPKQAYTHIGLYKGSIVAIKPVYKRTIDITRSIRKELKQMRDVRHENIIPFIGACVDAGNICILTIYCARGSLEDVLANEDLHLDNMFVSSLVADIIKGMIYLHDSDIVSHGNLRSSNCLVDSRWVLQITDFGLHEFKGGQDESDALVQKRKLWKAPELLRNPQSPPRGTQKGDVYSFGILLYEIVGRIGPWGRVSLSDEEIASKVMKGIDFRPNTSLLDIAESVLLCMKSCWSEDPESRPDFRFVRVKLKEMQAGLKPNIFDNMLAMMEKYAYNLEGQVQQRTNELTEEKKKTDALLNRMLPRTVAESLKRGDPVEAESFSCVTIYFSDIVGFTELSAVSTPLQVVGLLNDLYTCFDSIISNYDVYKVETIGDAYMVVSGLPVRNGDRHAVEIASMALHLLSKIRRFEIRHIPGELLRLRIGIHSGPCVAGVVGLKMPRYCLFGDTVNTASRMESTGDAFRIHISHTTYTLLENHGGFICEQRGWTQVKGKGQMLTHWLIGENSERRNARLRESNQSIQSSERLSETPDLLRQTGNDLVSHAFERTDAHLLSQLHLRAVKSCSGHHSQEMLIAMSKRRMSPARKTGYHSAPVITFKDTSFA</sequence>
<dbReference type="InterPro" id="IPR028082">
    <property type="entry name" value="Peripla_BP_I"/>
</dbReference>
<dbReference type="GO" id="GO:0004383">
    <property type="term" value="F:guanylate cyclase activity"/>
    <property type="evidence" value="ECO:0007669"/>
    <property type="project" value="UniProtKB-EC"/>
</dbReference>
<dbReference type="SUPFAM" id="SSF53822">
    <property type="entry name" value="Periplasmic binding protein-like I"/>
    <property type="match status" value="1"/>
</dbReference>
<dbReference type="FunCoup" id="A0A482XQ56">
    <property type="interactions" value="62"/>
</dbReference>
<keyword evidence="10" id="KW-0675">Receptor</keyword>
<dbReference type="GO" id="GO:0035556">
    <property type="term" value="P:intracellular signal transduction"/>
    <property type="evidence" value="ECO:0007669"/>
    <property type="project" value="InterPro"/>
</dbReference>
<evidence type="ECO:0000256" key="12">
    <source>
        <dbReference type="ARBA" id="ARBA00023239"/>
    </source>
</evidence>
<dbReference type="Gene3D" id="3.30.70.1230">
    <property type="entry name" value="Nucleotide cyclase"/>
    <property type="match status" value="1"/>
</dbReference>
<keyword evidence="5" id="KW-0732">Signal</keyword>
<evidence type="ECO:0000256" key="13">
    <source>
        <dbReference type="ARBA" id="ARBA00023293"/>
    </source>
</evidence>
<gene>
    <name evidence="18" type="ORF">LSTR_LSTR006242</name>
</gene>
<evidence type="ECO:0000259" key="17">
    <source>
        <dbReference type="PROSITE" id="PS50125"/>
    </source>
</evidence>
<dbReference type="FunFam" id="1.10.510.10:FF:000420">
    <property type="entry name" value="Guanylate cyclase"/>
    <property type="match status" value="1"/>
</dbReference>
<dbReference type="PROSITE" id="PS00452">
    <property type="entry name" value="GUANYLATE_CYCLASE_1"/>
    <property type="match status" value="1"/>
</dbReference>
<dbReference type="PANTHER" id="PTHR11920">
    <property type="entry name" value="GUANYLYL CYCLASE"/>
    <property type="match status" value="1"/>
</dbReference>
<name>A0A482XQ56_LAOST</name>
<dbReference type="GO" id="GO:0005886">
    <property type="term" value="C:plasma membrane"/>
    <property type="evidence" value="ECO:0007669"/>
    <property type="project" value="UniProtKB-SubCell"/>
</dbReference>
<evidence type="ECO:0000256" key="3">
    <source>
        <dbReference type="ARBA" id="ARBA00012202"/>
    </source>
</evidence>
<dbReference type="SMART" id="SM00044">
    <property type="entry name" value="CYCc"/>
    <property type="match status" value="1"/>
</dbReference>
<keyword evidence="9" id="KW-0472">Membrane</keyword>
<keyword evidence="6" id="KW-0547">Nucleotide-binding</keyword>
<evidence type="ECO:0000256" key="10">
    <source>
        <dbReference type="ARBA" id="ARBA00023170"/>
    </source>
</evidence>
<dbReference type="Gene3D" id="1.10.510.10">
    <property type="entry name" value="Transferase(Phosphotransferase) domain 1"/>
    <property type="match status" value="1"/>
</dbReference>
<keyword evidence="8" id="KW-0342">GTP-binding</keyword>
<reference evidence="18 19" key="1">
    <citation type="journal article" date="2017" name="Gigascience">
        <title>Genome sequence of the small brown planthopper, Laodelphax striatellus.</title>
        <authorList>
            <person name="Zhu J."/>
            <person name="Jiang F."/>
            <person name="Wang X."/>
            <person name="Yang P."/>
            <person name="Bao Y."/>
            <person name="Zhao W."/>
            <person name="Wang W."/>
            <person name="Lu H."/>
            <person name="Wang Q."/>
            <person name="Cui N."/>
            <person name="Li J."/>
            <person name="Chen X."/>
            <person name="Luo L."/>
            <person name="Yu J."/>
            <person name="Kang L."/>
            <person name="Cui F."/>
        </authorList>
    </citation>
    <scope>NUCLEOTIDE SEQUENCE [LARGE SCALE GENOMIC DNA]</scope>
    <source>
        <strain evidence="18">Lst14</strain>
    </source>
</reference>
<evidence type="ECO:0000256" key="6">
    <source>
        <dbReference type="ARBA" id="ARBA00022741"/>
    </source>
</evidence>
<dbReference type="GO" id="GO:0004016">
    <property type="term" value="F:adenylate cyclase activity"/>
    <property type="evidence" value="ECO:0007669"/>
    <property type="project" value="TreeGrafter"/>
</dbReference>
<dbReference type="CDD" id="cd14042">
    <property type="entry name" value="PK_GC-A_B"/>
    <property type="match status" value="1"/>
</dbReference>
<dbReference type="Gene3D" id="3.40.50.2300">
    <property type="match status" value="2"/>
</dbReference>
<organism evidence="18 19">
    <name type="scientific">Laodelphax striatellus</name>
    <name type="common">Small brown planthopper</name>
    <name type="synonym">Delphax striatella</name>
    <dbReference type="NCBI Taxonomy" id="195883"/>
    <lineage>
        <taxon>Eukaryota</taxon>
        <taxon>Metazoa</taxon>
        <taxon>Ecdysozoa</taxon>
        <taxon>Arthropoda</taxon>
        <taxon>Hexapoda</taxon>
        <taxon>Insecta</taxon>
        <taxon>Pterygota</taxon>
        <taxon>Neoptera</taxon>
        <taxon>Paraneoptera</taxon>
        <taxon>Hemiptera</taxon>
        <taxon>Auchenorrhyncha</taxon>
        <taxon>Fulgoroidea</taxon>
        <taxon>Delphacidae</taxon>
        <taxon>Criomorphinae</taxon>
        <taxon>Laodelphax</taxon>
    </lineage>
</organism>
<keyword evidence="11" id="KW-0325">Glycoprotein</keyword>
<dbReference type="PANTHER" id="PTHR11920:SF501">
    <property type="entry name" value="GUANYLATE CYCLASE 32E"/>
    <property type="match status" value="1"/>
</dbReference>
<dbReference type="InterPro" id="IPR001828">
    <property type="entry name" value="ANF_lig-bd_rcpt"/>
</dbReference>
<evidence type="ECO:0000259" key="16">
    <source>
        <dbReference type="PROSITE" id="PS50011"/>
    </source>
</evidence>
<dbReference type="InterPro" id="IPR018297">
    <property type="entry name" value="A/G_cyclase_CS"/>
</dbReference>
<dbReference type="InterPro" id="IPR000719">
    <property type="entry name" value="Prot_kinase_dom"/>
</dbReference>
<dbReference type="GO" id="GO:0005524">
    <property type="term" value="F:ATP binding"/>
    <property type="evidence" value="ECO:0007669"/>
    <property type="project" value="InterPro"/>
</dbReference>
<dbReference type="InterPro" id="IPR029787">
    <property type="entry name" value="Nucleotide_cyclase"/>
</dbReference>
<evidence type="ECO:0000256" key="11">
    <source>
        <dbReference type="ARBA" id="ARBA00023180"/>
    </source>
</evidence>
<evidence type="ECO:0000313" key="19">
    <source>
        <dbReference type="Proteomes" id="UP000291343"/>
    </source>
</evidence>
<dbReference type="GO" id="GO:0001653">
    <property type="term" value="F:peptide receptor activity"/>
    <property type="evidence" value="ECO:0007669"/>
    <property type="project" value="TreeGrafter"/>
</dbReference>
<feature type="domain" description="Protein kinase" evidence="16">
    <location>
        <begin position="526"/>
        <end position="817"/>
    </location>
</feature>
<comment type="similarity">
    <text evidence="14">Belongs to the adenylyl cyclase class-4/guanylyl cyclase family.</text>
</comment>
<comment type="caution">
    <text evidence="18">The sequence shown here is derived from an EMBL/GenBank/DDBJ whole genome shotgun (WGS) entry which is preliminary data.</text>
</comment>
<dbReference type="InterPro" id="IPR001054">
    <property type="entry name" value="A/G_cyclase"/>
</dbReference>
<dbReference type="CDD" id="cd06370">
    <property type="entry name" value="PBP1_SAP_GC-like"/>
    <property type="match status" value="1"/>
</dbReference>
<dbReference type="EMBL" id="QKKF02002619">
    <property type="protein sequence ID" value="RZF48275.1"/>
    <property type="molecule type" value="Genomic_DNA"/>
</dbReference>
<keyword evidence="4" id="KW-0812">Transmembrane</keyword>
<evidence type="ECO:0000256" key="8">
    <source>
        <dbReference type="ARBA" id="ARBA00023134"/>
    </source>
</evidence>
<evidence type="ECO:0000256" key="7">
    <source>
        <dbReference type="ARBA" id="ARBA00022989"/>
    </source>
</evidence>
<keyword evidence="13 15" id="KW-0141">cGMP biosynthesis</keyword>
<dbReference type="PROSITE" id="PS50011">
    <property type="entry name" value="PROTEIN_KINASE_DOM"/>
    <property type="match status" value="1"/>
</dbReference>
<dbReference type="Proteomes" id="UP000291343">
    <property type="component" value="Unassembled WGS sequence"/>
</dbReference>
<dbReference type="Pfam" id="PF01094">
    <property type="entry name" value="ANF_receptor"/>
    <property type="match status" value="1"/>
</dbReference>